<comment type="caution">
    <text evidence="1">The sequence shown here is derived from an EMBL/GenBank/DDBJ whole genome shotgun (WGS) entry which is preliminary data.</text>
</comment>
<gene>
    <name evidence="1" type="ORF">PXEA_LOCUS33070</name>
</gene>
<reference evidence="1" key="1">
    <citation type="submission" date="2018-11" db="EMBL/GenBank/DDBJ databases">
        <authorList>
            <consortium name="Pathogen Informatics"/>
        </authorList>
    </citation>
    <scope>NUCLEOTIDE SEQUENCE</scope>
</reference>
<name>A0A448XLP8_9PLAT</name>
<organism evidence="1 2">
    <name type="scientific">Protopolystoma xenopodis</name>
    <dbReference type="NCBI Taxonomy" id="117903"/>
    <lineage>
        <taxon>Eukaryota</taxon>
        <taxon>Metazoa</taxon>
        <taxon>Spiralia</taxon>
        <taxon>Lophotrochozoa</taxon>
        <taxon>Platyhelminthes</taxon>
        <taxon>Monogenea</taxon>
        <taxon>Polyopisthocotylea</taxon>
        <taxon>Polystomatidea</taxon>
        <taxon>Polystomatidae</taxon>
        <taxon>Protopolystoma</taxon>
    </lineage>
</organism>
<dbReference type="EMBL" id="CAAALY010261981">
    <property type="protein sequence ID" value="VEL39630.1"/>
    <property type="molecule type" value="Genomic_DNA"/>
</dbReference>
<protein>
    <submittedName>
        <fullName evidence="1">Uncharacterized protein</fullName>
    </submittedName>
</protein>
<sequence length="241" mass="26154">MVPSISTGSSCLRNLKEMYMEAALCLLRLARGHSSCLVPHFQAVCNLASQIWSVTINNSNSSTNQVPLVNNTHNTLSSINFPGSQLMPGRLMDRSILLEALVTLTLRMPSTAGSLEQQRDFLASLIDTSGLAQWYSAKTSDSVTGSAAAILSRILDSPDDSATGSGETSPAQILIRQIGLDLPLPTPGSPEAQVNQPCVSTRIDLTRLIFYLLSFIRRLAEPPNYNQVRELSTDLNWSHAP</sequence>
<dbReference type="Proteomes" id="UP000784294">
    <property type="component" value="Unassembled WGS sequence"/>
</dbReference>
<proteinExistence type="predicted"/>
<accession>A0A448XLP8</accession>
<evidence type="ECO:0000313" key="2">
    <source>
        <dbReference type="Proteomes" id="UP000784294"/>
    </source>
</evidence>
<evidence type="ECO:0000313" key="1">
    <source>
        <dbReference type="EMBL" id="VEL39630.1"/>
    </source>
</evidence>
<dbReference type="AlphaFoldDB" id="A0A448XLP8"/>
<keyword evidence="2" id="KW-1185">Reference proteome</keyword>